<keyword evidence="3" id="KW-0862">Zinc</keyword>
<evidence type="ECO:0000256" key="1">
    <source>
        <dbReference type="ARBA" id="ARBA00022723"/>
    </source>
</evidence>
<evidence type="ECO:0000259" key="6">
    <source>
        <dbReference type="PROSITE" id="PS50199"/>
    </source>
</evidence>
<evidence type="ECO:0000313" key="8">
    <source>
        <dbReference type="EMBL" id="KAF1812391.1"/>
    </source>
</evidence>
<name>A0A6G1G385_9PEZI</name>
<feature type="domain" description="RanBP2-type" evidence="6">
    <location>
        <begin position="319"/>
        <end position="348"/>
    </location>
</feature>
<dbReference type="PANTHER" id="PTHR46622:SF1">
    <property type="entry name" value="DNA-DEPENDENT METALLOPROTEASE WSS1"/>
    <property type="match status" value="1"/>
</dbReference>
<reference evidence="8 10" key="1">
    <citation type="submission" date="2020-01" db="EMBL/GenBank/DDBJ databases">
        <authorList>
            <consortium name="DOE Joint Genome Institute"/>
            <person name="Haridas S."/>
            <person name="Albert R."/>
            <person name="Binder M."/>
            <person name="Bloem J."/>
            <person name="Labutti K."/>
            <person name="Salamov A."/>
            <person name="Andreopoulos B."/>
            <person name="Baker S.E."/>
            <person name="Barry K."/>
            <person name="Bills G."/>
            <person name="Bluhm B.H."/>
            <person name="Cannon C."/>
            <person name="Castanera R."/>
            <person name="Culley D.E."/>
            <person name="Daum C."/>
            <person name="Ezra D."/>
            <person name="Gonzalez J.B."/>
            <person name="Henrissat B."/>
            <person name="Kuo A."/>
            <person name="Liang C."/>
            <person name="Lipzen A."/>
            <person name="Lutzoni F."/>
            <person name="Magnuson J."/>
            <person name="Mondo S."/>
            <person name="Nolan M."/>
            <person name="Ohm R."/>
            <person name="Pangilinan J."/>
            <person name="Park H.-J."/>
            <person name="Ramirez L."/>
            <person name="Alfaro M."/>
            <person name="Sun H."/>
            <person name="Tritt A."/>
            <person name="Yoshinaga Y."/>
            <person name="Zwiers L.-H."/>
            <person name="Turgeon B.G."/>
            <person name="Goodwin S.B."/>
            <person name="Spatafora J.W."/>
            <person name="Crous P.W."/>
            <person name="Grigoriev I.V."/>
        </authorList>
    </citation>
    <scope>NUCLEOTIDE SEQUENCE</scope>
    <source>
        <strain evidence="8 10">CBS 781.70</strain>
    </source>
</reference>
<dbReference type="InterPro" id="IPR001876">
    <property type="entry name" value="Znf_RanBP2"/>
</dbReference>
<sequence length="409" mass="45306">MKEIDAHFDAYEHLKELPREAEALHTLRKAASIVKPLMRKRGWKVGTLCEFLPPDPRLQGLNINKTERICIRLRFTPDPRQFIPLENVIDTLLHELSHIIWGPHNHNFQTLWNELRGEYQILRMKGYTGEGFLSAGRKLGGKRIPNDELRRQVRAAAAERQKQSHGRQGHRVGGTPGSNVTDMRKAMADAASRRTEIAKGCASGTEEGQRLAKDASKNGFRTKAEEDDANDAAIAIALVELYEAEEGNKLQEEEATISNDQDGLIWSSESGLQAGRSASLALLEPFGATESVPSTQSDTSSLLLLPITHQAETLGEGHASNIWSCLICTLDNPMDYLACDACGSERPTYISSPKQANGKLDADRQMSRLASTPIIPKEKPLGWNCWHCSAFMESQWWTCSACGTMKASS</sequence>
<keyword evidence="2 4" id="KW-0863">Zinc-finger</keyword>
<gene>
    <name evidence="8 10" type="ORF">P152DRAFT_458761</name>
</gene>
<dbReference type="GO" id="GO:0006281">
    <property type="term" value="P:DNA repair"/>
    <property type="evidence" value="ECO:0007669"/>
    <property type="project" value="TreeGrafter"/>
</dbReference>
<evidence type="ECO:0000256" key="5">
    <source>
        <dbReference type="SAM" id="MobiDB-lite"/>
    </source>
</evidence>
<evidence type="ECO:0000313" key="10">
    <source>
        <dbReference type="RefSeq" id="XP_033534022.1"/>
    </source>
</evidence>
<dbReference type="InterPro" id="IPR013536">
    <property type="entry name" value="WLM_dom"/>
</dbReference>
<feature type="domain" description="WLM" evidence="7">
    <location>
        <begin position="1"/>
        <end position="163"/>
    </location>
</feature>
<dbReference type="GeneID" id="54420113"/>
<dbReference type="Gene3D" id="2.30.30.380">
    <property type="entry name" value="Zn-finger domain of Sec23/24"/>
    <property type="match status" value="1"/>
</dbReference>
<feature type="region of interest" description="Disordered" evidence="5">
    <location>
        <begin position="155"/>
        <end position="181"/>
    </location>
</feature>
<dbReference type="PROSITE" id="PS50199">
    <property type="entry name" value="ZF_RANBP2_2"/>
    <property type="match status" value="1"/>
</dbReference>
<evidence type="ECO:0000256" key="2">
    <source>
        <dbReference type="ARBA" id="ARBA00022771"/>
    </source>
</evidence>
<dbReference type="RefSeq" id="XP_033534022.1">
    <property type="nucleotide sequence ID" value="XM_033679543.1"/>
</dbReference>
<protein>
    <submittedName>
        <fullName evidence="8 10">WLM-domain-containing protein</fullName>
    </submittedName>
</protein>
<keyword evidence="1" id="KW-0479">Metal-binding</keyword>
<evidence type="ECO:0000256" key="4">
    <source>
        <dbReference type="PROSITE-ProRule" id="PRU00322"/>
    </source>
</evidence>
<dbReference type="PROSITE" id="PS51397">
    <property type="entry name" value="WLM"/>
    <property type="match status" value="1"/>
</dbReference>
<dbReference type="OrthoDB" id="261960at2759"/>
<keyword evidence="9" id="KW-1185">Reference proteome</keyword>
<proteinExistence type="predicted"/>
<dbReference type="GO" id="GO:0008270">
    <property type="term" value="F:zinc ion binding"/>
    <property type="evidence" value="ECO:0007669"/>
    <property type="project" value="UniProtKB-KW"/>
</dbReference>
<reference evidence="10" key="2">
    <citation type="submission" date="2020-04" db="EMBL/GenBank/DDBJ databases">
        <authorList>
            <consortium name="NCBI Genome Project"/>
        </authorList>
    </citation>
    <scope>NUCLEOTIDE SEQUENCE</scope>
    <source>
        <strain evidence="10">CBS 781.70</strain>
    </source>
</reference>
<evidence type="ECO:0000259" key="7">
    <source>
        <dbReference type="PROSITE" id="PS51397"/>
    </source>
</evidence>
<dbReference type="PANTHER" id="PTHR46622">
    <property type="entry name" value="DNA-DEPENDENT METALLOPROTEASE WSS1"/>
    <property type="match status" value="1"/>
</dbReference>
<dbReference type="AlphaFoldDB" id="A0A6G1G385"/>
<evidence type="ECO:0000313" key="9">
    <source>
        <dbReference type="Proteomes" id="UP000504638"/>
    </source>
</evidence>
<dbReference type="Pfam" id="PF08325">
    <property type="entry name" value="WLM"/>
    <property type="match status" value="1"/>
</dbReference>
<reference evidence="10" key="3">
    <citation type="submission" date="2025-04" db="UniProtKB">
        <authorList>
            <consortium name="RefSeq"/>
        </authorList>
    </citation>
    <scope>IDENTIFICATION</scope>
    <source>
        <strain evidence="10">CBS 781.70</strain>
    </source>
</reference>
<dbReference type="PROSITE" id="PS01358">
    <property type="entry name" value="ZF_RANBP2_1"/>
    <property type="match status" value="1"/>
</dbReference>
<organism evidence="8">
    <name type="scientific">Eremomyces bilateralis CBS 781.70</name>
    <dbReference type="NCBI Taxonomy" id="1392243"/>
    <lineage>
        <taxon>Eukaryota</taxon>
        <taxon>Fungi</taxon>
        <taxon>Dikarya</taxon>
        <taxon>Ascomycota</taxon>
        <taxon>Pezizomycotina</taxon>
        <taxon>Dothideomycetes</taxon>
        <taxon>Dothideomycetes incertae sedis</taxon>
        <taxon>Eremomycetales</taxon>
        <taxon>Eremomycetaceae</taxon>
        <taxon>Eremomyces</taxon>
    </lineage>
</organism>
<dbReference type="Proteomes" id="UP000504638">
    <property type="component" value="Unplaced"/>
</dbReference>
<dbReference type="EMBL" id="ML975158">
    <property type="protein sequence ID" value="KAF1812391.1"/>
    <property type="molecule type" value="Genomic_DNA"/>
</dbReference>
<evidence type="ECO:0000256" key="3">
    <source>
        <dbReference type="ARBA" id="ARBA00022833"/>
    </source>
</evidence>
<dbReference type="GO" id="GO:0008237">
    <property type="term" value="F:metallopeptidase activity"/>
    <property type="evidence" value="ECO:0007669"/>
    <property type="project" value="TreeGrafter"/>
</dbReference>
<dbReference type="GO" id="GO:0005634">
    <property type="term" value="C:nucleus"/>
    <property type="evidence" value="ECO:0007669"/>
    <property type="project" value="TreeGrafter"/>
</dbReference>
<dbReference type="InterPro" id="IPR053000">
    <property type="entry name" value="WSS1-like_metalloprotease"/>
</dbReference>
<accession>A0A6G1G385</accession>